<name>A0A1I6GXS7_9EURY</name>
<dbReference type="Pfam" id="PF01554">
    <property type="entry name" value="MatE"/>
    <property type="match status" value="2"/>
</dbReference>
<dbReference type="GO" id="GO:0042910">
    <property type="term" value="F:xenobiotic transmembrane transporter activity"/>
    <property type="evidence" value="ECO:0007669"/>
    <property type="project" value="InterPro"/>
</dbReference>
<feature type="transmembrane region" description="Helical" evidence="10">
    <location>
        <begin position="181"/>
        <end position="206"/>
    </location>
</feature>
<feature type="transmembrane region" description="Helical" evidence="10">
    <location>
        <begin position="341"/>
        <end position="360"/>
    </location>
</feature>
<dbReference type="GO" id="GO:0006811">
    <property type="term" value="P:monoatomic ion transport"/>
    <property type="evidence" value="ECO:0007669"/>
    <property type="project" value="UniProtKB-KW"/>
</dbReference>
<proteinExistence type="predicted"/>
<evidence type="ECO:0000256" key="10">
    <source>
        <dbReference type="SAM" id="Phobius"/>
    </source>
</evidence>
<dbReference type="InterPro" id="IPR048279">
    <property type="entry name" value="MdtK-like"/>
</dbReference>
<keyword evidence="2" id="KW-0813">Transport</keyword>
<dbReference type="InterPro" id="IPR050222">
    <property type="entry name" value="MATE_MdtK"/>
</dbReference>
<evidence type="ECO:0000256" key="8">
    <source>
        <dbReference type="ARBA" id="ARBA00023136"/>
    </source>
</evidence>
<dbReference type="PANTHER" id="PTHR43298">
    <property type="entry name" value="MULTIDRUG RESISTANCE PROTEIN NORM-RELATED"/>
    <property type="match status" value="1"/>
</dbReference>
<dbReference type="PANTHER" id="PTHR43298:SF2">
    <property type="entry name" value="FMN_FAD EXPORTER YEEO-RELATED"/>
    <property type="match status" value="1"/>
</dbReference>
<evidence type="ECO:0000256" key="4">
    <source>
        <dbReference type="ARBA" id="ARBA00022475"/>
    </source>
</evidence>
<organism evidence="11 12">
    <name type="scientific">Halogeometricum limi</name>
    <dbReference type="NCBI Taxonomy" id="555875"/>
    <lineage>
        <taxon>Archaea</taxon>
        <taxon>Methanobacteriati</taxon>
        <taxon>Methanobacteriota</taxon>
        <taxon>Stenosarchaea group</taxon>
        <taxon>Halobacteria</taxon>
        <taxon>Halobacteriales</taxon>
        <taxon>Haloferacaceae</taxon>
        <taxon>Halogeometricum</taxon>
    </lineage>
</organism>
<evidence type="ECO:0000256" key="7">
    <source>
        <dbReference type="ARBA" id="ARBA00023065"/>
    </source>
</evidence>
<keyword evidence="4" id="KW-1003">Cell membrane</keyword>
<dbReference type="CDD" id="cd13137">
    <property type="entry name" value="MATE_NorM_like"/>
    <property type="match status" value="1"/>
</dbReference>
<keyword evidence="5 10" id="KW-0812">Transmembrane</keyword>
<sequence length="479" mass="49570">MSSLPNPIRRGILSVGLLLAHFGIIDRDRAVRTTELAWPRIVTGLARMSKNAVDVAMVGIASGTAAITGVGFAGPYWGLAFALGGGVAAGTLALVSQRYGAGHSEGLGVAVRSSTVLVVVACLPVTAVFWLFPTALISVLTDNPEAVELGARYLKLVGLGVPFAGLNLVGSRTLVGADDAYTAMVLRSGGAVVNIVLSAAFIFGIGMDVEGAAVGTVLSNVVVTAAFALGLAAGRLPGVGEFPVQIDPFGDYLDPDTISDIVSIGLPVFGRSLVWTVAEFPMLAIVDVFGENVVAAFVISRRIWGLMNTPGWGFGLASSSLVGQTLGKDDEDEAEAYGREIVLFSVATYVVSAILVALFAEPIVRLFVDDPSSPAVPIAVSLVYAACVAVVMQGVSGASAGPLDASGDTKVPFYSQLFGMFGCSIPIAYLGAVTGNVEALYLAFLAETTVPGVINYHRFTTGKWKSVSQQYRPSSPADD</sequence>
<feature type="transmembrane region" description="Helical" evidence="10">
    <location>
        <begin position="52"/>
        <end position="70"/>
    </location>
</feature>
<protein>
    <recommendedName>
        <fullName evidence="9">Multidrug-efflux transporter</fullName>
    </recommendedName>
</protein>
<feature type="transmembrane region" description="Helical" evidence="10">
    <location>
        <begin position="152"/>
        <end position="169"/>
    </location>
</feature>
<dbReference type="InterPro" id="IPR002528">
    <property type="entry name" value="MATE_fam"/>
</dbReference>
<dbReference type="Proteomes" id="UP000243250">
    <property type="component" value="Unassembled WGS sequence"/>
</dbReference>
<keyword evidence="6 10" id="KW-1133">Transmembrane helix</keyword>
<dbReference type="STRING" id="555875.SAMN04488124_1664"/>
<accession>A0A1I6GXS7</accession>
<reference evidence="12" key="1">
    <citation type="submission" date="2016-10" db="EMBL/GenBank/DDBJ databases">
        <authorList>
            <person name="Varghese N."/>
            <person name="Submissions S."/>
        </authorList>
    </citation>
    <scope>NUCLEOTIDE SEQUENCE [LARGE SCALE GENOMIC DNA]</scope>
    <source>
        <strain evidence="12">CGMCC 1.8711</strain>
    </source>
</reference>
<dbReference type="AlphaFoldDB" id="A0A1I6GXS7"/>
<dbReference type="RefSeq" id="WP_089879079.1">
    <property type="nucleotide sequence ID" value="NZ_FOYS01000002.1"/>
</dbReference>
<evidence type="ECO:0000256" key="6">
    <source>
        <dbReference type="ARBA" id="ARBA00022989"/>
    </source>
</evidence>
<evidence type="ECO:0000256" key="1">
    <source>
        <dbReference type="ARBA" id="ARBA00004651"/>
    </source>
</evidence>
<feature type="transmembrane region" description="Helical" evidence="10">
    <location>
        <begin position="212"/>
        <end position="233"/>
    </location>
</feature>
<keyword evidence="12" id="KW-1185">Reference proteome</keyword>
<feature type="transmembrane region" description="Helical" evidence="10">
    <location>
        <begin position="116"/>
        <end position="140"/>
    </location>
</feature>
<evidence type="ECO:0000313" key="12">
    <source>
        <dbReference type="Proteomes" id="UP000243250"/>
    </source>
</evidence>
<keyword evidence="8 10" id="KW-0472">Membrane</keyword>
<evidence type="ECO:0000256" key="2">
    <source>
        <dbReference type="ARBA" id="ARBA00022448"/>
    </source>
</evidence>
<dbReference type="PIRSF" id="PIRSF006603">
    <property type="entry name" value="DinF"/>
    <property type="match status" value="1"/>
</dbReference>
<dbReference type="EMBL" id="FOYS01000002">
    <property type="protein sequence ID" value="SFR46879.1"/>
    <property type="molecule type" value="Genomic_DNA"/>
</dbReference>
<comment type="subcellular location">
    <subcellularLocation>
        <location evidence="1">Cell membrane</location>
        <topology evidence="1">Multi-pass membrane protein</topology>
    </subcellularLocation>
</comment>
<evidence type="ECO:0000256" key="9">
    <source>
        <dbReference type="ARBA" id="ARBA00031636"/>
    </source>
</evidence>
<dbReference type="NCBIfam" id="TIGR00797">
    <property type="entry name" value="matE"/>
    <property type="match status" value="1"/>
</dbReference>
<evidence type="ECO:0000256" key="3">
    <source>
        <dbReference type="ARBA" id="ARBA00022449"/>
    </source>
</evidence>
<feature type="transmembrane region" description="Helical" evidence="10">
    <location>
        <begin position="372"/>
        <end position="392"/>
    </location>
</feature>
<feature type="transmembrane region" description="Helical" evidence="10">
    <location>
        <begin position="76"/>
        <end position="95"/>
    </location>
</feature>
<keyword evidence="3" id="KW-0050">Antiport</keyword>
<gene>
    <name evidence="11" type="ORF">SAMN04488124_1664</name>
</gene>
<dbReference type="GO" id="GO:0015297">
    <property type="term" value="F:antiporter activity"/>
    <property type="evidence" value="ECO:0007669"/>
    <property type="project" value="UniProtKB-KW"/>
</dbReference>
<evidence type="ECO:0000256" key="5">
    <source>
        <dbReference type="ARBA" id="ARBA00022692"/>
    </source>
</evidence>
<dbReference type="GO" id="GO:0005886">
    <property type="term" value="C:plasma membrane"/>
    <property type="evidence" value="ECO:0007669"/>
    <property type="project" value="UniProtKB-SubCell"/>
</dbReference>
<evidence type="ECO:0000313" key="11">
    <source>
        <dbReference type="EMBL" id="SFR46879.1"/>
    </source>
</evidence>
<dbReference type="OrthoDB" id="213143at2157"/>
<keyword evidence="7" id="KW-0406">Ion transport</keyword>
<feature type="transmembrane region" description="Helical" evidence="10">
    <location>
        <begin position="413"/>
        <end position="433"/>
    </location>
</feature>